<evidence type="ECO:0000256" key="5">
    <source>
        <dbReference type="ARBA" id="ARBA00022833"/>
    </source>
</evidence>
<evidence type="ECO:0000256" key="3">
    <source>
        <dbReference type="ARBA" id="ARBA00022723"/>
    </source>
</evidence>
<feature type="domain" description="Peptidase M20 dimerisation" evidence="6">
    <location>
        <begin position="199"/>
        <end position="335"/>
    </location>
</feature>
<evidence type="ECO:0000256" key="2">
    <source>
        <dbReference type="ARBA" id="ARBA00006247"/>
    </source>
</evidence>
<dbReference type="InterPro" id="IPR011650">
    <property type="entry name" value="Peptidase_M20_dimer"/>
</dbReference>
<dbReference type="Pfam" id="PF01546">
    <property type="entry name" value="Peptidase_M20"/>
    <property type="match status" value="1"/>
</dbReference>
<name>A0A563E079_9MICO</name>
<evidence type="ECO:0000313" key="8">
    <source>
        <dbReference type="Proteomes" id="UP000320244"/>
    </source>
</evidence>
<dbReference type="Gene3D" id="3.30.70.360">
    <property type="match status" value="1"/>
</dbReference>
<dbReference type="PIRSF" id="PIRSF036696">
    <property type="entry name" value="ACY-1"/>
    <property type="match status" value="1"/>
</dbReference>
<dbReference type="GO" id="GO:0016787">
    <property type="term" value="F:hydrolase activity"/>
    <property type="evidence" value="ECO:0007669"/>
    <property type="project" value="UniProtKB-KW"/>
</dbReference>
<dbReference type="Gene3D" id="3.40.630.10">
    <property type="entry name" value="Zn peptidases"/>
    <property type="match status" value="1"/>
</dbReference>
<organism evidence="7 8">
    <name type="scientific">Leekyejoonella antrihumi</name>
    <dbReference type="NCBI Taxonomy" id="1660198"/>
    <lineage>
        <taxon>Bacteria</taxon>
        <taxon>Bacillati</taxon>
        <taxon>Actinomycetota</taxon>
        <taxon>Actinomycetes</taxon>
        <taxon>Micrococcales</taxon>
        <taxon>Dermacoccaceae</taxon>
        <taxon>Leekyejoonella</taxon>
    </lineage>
</organism>
<dbReference type="NCBIfam" id="NF005913">
    <property type="entry name" value="PRK07906.1"/>
    <property type="match status" value="1"/>
</dbReference>
<dbReference type="Pfam" id="PF07687">
    <property type="entry name" value="M20_dimer"/>
    <property type="match status" value="1"/>
</dbReference>
<dbReference type="InterPro" id="IPR050072">
    <property type="entry name" value="Peptidase_M20A"/>
</dbReference>
<proteinExistence type="inferred from homology"/>
<keyword evidence="8" id="KW-1185">Reference proteome</keyword>
<comment type="caution">
    <text evidence="7">The sequence shown here is derived from an EMBL/GenBank/DDBJ whole genome shotgun (WGS) entry which is preliminary data.</text>
</comment>
<keyword evidence="3" id="KW-0479">Metal-binding</keyword>
<dbReference type="InterPro" id="IPR001261">
    <property type="entry name" value="ArgE/DapE_CS"/>
</dbReference>
<keyword evidence="4 7" id="KW-0378">Hydrolase</keyword>
<dbReference type="InterPro" id="IPR002933">
    <property type="entry name" value="Peptidase_M20"/>
</dbReference>
<dbReference type="FunFam" id="1.10.150.900:FF:000002">
    <property type="entry name" value="M20/M25/M40 family peptidase"/>
    <property type="match status" value="1"/>
</dbReference>
<dbReference type="PANTHER" id="PTHR43808:SF8">
    <property type="entry name" value="PEPTIDASE M20 DIMERISATION DOMAIN-CONTAINING PROTEIN"/>
    <property type="match status" value="1"/>
</dbReference>
<evidence type="ECO:0000259" key="6">
    <source>
        <dbReference type="Pfam" id="PF07687"/>
    </source>
</evidence>
<dbReference type="InterPro" id="IPR036264">
    <property type="entry name" value="Bact_exopeptidase_dim_dom"/>
</dbReference>
<reference evidence="7 8" key="2">
    <citation type="submission" date="2019-08" db="EMBL/GenBank/DDBJ databases">
        <title>Jejuicoccus antrihumi gen. nov., sp. nov., a new member of the family Dermacoccaceae isolated from a cave.</title>
        <authorList>
            <person name="Schumann P."/>
            <person name="Kim I.S."/>
        </authorList>
    </citation>
    <scope>NUCLEOTIDE SEQUENCE [LARGE SCALE GENOMIC DNA]</scope>
    <source>
        <strain evidence="7 8">C5-26</strain>
    </source>
</reference>
<dbReference type="Gene3D" id="1.10.150.900">
    <property type="match status" value="1"/>
</dbReference>
<dbReference type="GO" id="GO:0046872">
    <property type="term" value="F:metal ion binding"/>
    <property type="evidence" value="ECO:0007669"/>
    <property type="project" value="UniProtKB-KW"/>
</dbReference>
<keyword evidence="5" id="KW-0862">Zinc</keyword>
<dbReference type="OrthoDB" id="7055905at2"/>
<dbReference type="RefSeq" id="WP_146317058.1">
    <property type="nucleotide sequence ID" value="NZ_VCQV01000016.1"/>
</dbReference>
<dbReference type="EMBL" id="VCQV01000016">
    <property type="protein sequence ID" value="TWP35779.1"/>
    <property type="molecule type" value="Genomic_DNA"/>
</dbReference>
<reference evidence="7 8" key="1">
    <citation type="submission" date="2019-05" db="EMBL/GenBank/DDBJ databases">
        <authorList>
            <person name="Lee S.D."/>
        </authorList>
    </citation>
    <scope>NUCLEOTIDE SEQUENCE [LARGE SCALE GENOMIC DNA]</scope>
    <source>
        <strain evidence="7 8">C5-26</strain>
    </source>
</reference>
<dbReference type="PROSITE" id="PS00759">
    <property type="entry name" value="ARGE_DAPE_CPG2_2"/>
    <property type="match status" value="1"/>
</dbReference>
<comment type="cofactor">
    <cofactor evidence="1">
        <name>Zn(2+)</name>
        <dbReference type="ChEBI" id="CHEBI:29105"/>
    </cofactor>
</comment>
<protein>
    <submittedName>
        <fullName evidence="7">M20/M25/M40 family metallo-hydrolase</fullName>
    </submittedName>
</protein>
<evidence type="ECO:0000313" key="7">
    <source>
        <dbReference type="EMBL" id="TWP35779.1"/>
    </source>
</evidence>
<dbReference type="PANTHER" id="PTHR43808">
    <property type="entry name" value="ACETYLORNITHINE DEACETYLASE"/>
    <property type="match status" value="1"/>
</dbReference>
<evidence type="ECO:0000256" key="1">
    <source>
        <dbReference type="ARBA" id="ARBA00001947"/>
    </source>
</evidence>
<sequence>MSLRATASAPEYWSEDAVALCSDLIRLDGQLGSSDERAGAEYVATLLDGLGIESELVESAPRRSSLVARVAGANPELDPLLIHMHLDVVPADASEWSVHPLSGEVTDDFVWGRGAVDMKNMAASVLTVLKHRVSTGRLPRRPLVLAFLADEENAGVLGAEWLVRERPDLFEGCRTAIGEGGGWSLWTSPEQRIYPVHNAEKGWAAIQVTAHGAPGHASRINDQNPIRVLAEAIGRLTSDRFPVHLTEGVESLLRVACDVHGLSFDPERPEEALPLLGFDATQIRSGLQHTAHPTRTSAGYQSNVVPSVATAELDCRYLPGRWEEFEAELHAALGDQVEVEVLARTLGLTPGRRNAENGVWSAASTALQAEDPTALVAPFMTSGGTDATHLERLGIECFGFSPVLLPPDLDFWALFHGVDERIPSQSLRFASRVLDRFLDSY</sequence>
<dbReference type="AlphaFoldDB" id="A0A563E079"/>
<dbReference type="SUPFAM" id="SSF55031">
    <property type="entry name" value="Bacterial exopeptidase dimerisation domain"/>
    <property type="match status" value="1"/>
</dbReference>
<gene>
    <name evidence="7" type="ORF">FGL98_12225</name>
</gene>
<dbReference type="Proteomes" id="UP000320244">
    <property type="component" value="Unassembled WGS sequence"/>
</dbReference>
<evidence type="ECO:0000256" key="4">
    <source>
        <dbReference type="ARBA" id="ARBA00022801"/>
    </source>
</evidence>
<comment type="similarity">
    <text evidence="2">Belongs to the peptidase M20A family.</text>
</comment>
<accession>A0A563E079</accession>
<dbReference type="SUPFAM" id="SSF53187">
    <property type="entry name" value="Zn-dependent exopeptidases"/>
    <property type="match status" value="1"/>
</dbReference>